<dbReference type="GO" id="GO:0016020">
    <property type="term" value="C:membrane"/>
    <property type="evidence" value="ECO:0007669"/>
    <property type="project" value="InterPro"/>
</dbReference>
<dbReference type="PROSITE" id="PS51007">
    <property type="entry name" value="CYTC"/>
    <property type="match status" value="3"/>
</dbReference>
<gene>
    <name evidence="9" type="ORF">H0A62_01990</name>
</gene>
<feature type="binding site" description="axial binding residue" evidence="7">
    <location>
        <position position="208"/>
    </location>
    <ligand>
        <name>heme c</name>
        <dbReference type="ChEBI" id="CHEBI:61717"/>
        <label>2</label>
    </ligand>
    <ligandPart>
        <name>Fe</name>
        <dbReference type="ChEBI" id="CHEBI:18248"/>
    </ligandPart>
</feature>
<dbReference type="GO" id="GO:0020037">
    <property type="term" value="F:heme binding"/>
    <property type="evidence" value="ECO:0007669"/>
    <property type="project" value="InterPro"/>
</dbReference>
<feature type="domain" description="Cytochrome c" evidence="8">
    <location>
        <begin position="45"/>
        <end position="147"/>
    </location>
</feature>
<dbReference type="OrthoDB" id="9809720at2"/>
<sequence length="418" mass="44522">MKVTTIAGTVVVLALVVGGVVLSGVLEPDYDTSAVDEQVNAPDQQLLARGKYLARAGDCTACHTSKDGAPFAGGVPIPTPFGTIYGTNITPDPEYGIGQWTSADFYKVLHDGIAPGGPLYPAMPYTSYRGLSREDSDAIFAYLRSIEPAPVPNRAIEIPFPFNFRPLMRGWNLLFLTDTLPSASEGSSEEWVRGRYLVNVLGHCTECHTPRGMLGQLKLGESFEGGAAEAIHAPDLTPGAMAARGWAAKDLQQFLAQGIAPQGSAYGGMYDAFHHSTRYLSEADNKAVVRYLTGDTPHEAVTLKPATPEQDETVKVGRSHYLALCAGCHAANGQGKPNVTVALAGNSTIRNPDPNNLLQVVLHGLDQKEFPGNQGRQAMPGFADALDNAQVAELANYLRVSFGGQKGDVTGDAVAKRR</sequence>
<comment type="cofactor">
    <cofactor evidence="6">
        <name>heme c</name>
        <dbReference type="ChEBI" id="CHEBI:61717"/>
    </cofactor>
    <text evidence="6">Binds 3 heme c groups covalently per subunit.</text>
</comment>
<keyword evidence="2 6" id="KW-0349">Heme</keyword>
<dbReference type="PANTHER" id="PTHR35008:SF4">
    <property type="entry name" value="BLL4482 PROTEIN"/>
    <property type="match status" value="1"/>
</dbReference>
<dbReference type="PRINTS" id="PR00605">
    <property type="entry name" value="CYTCHROMECIC"/>
</dbReference>
<dbReference type="GO" id="GO:0016614">
    <property type="term" value="F:oxidoreductase activity, acting on CH-OH group of donors"/>
    <property type="evidence" value="ECO:0007669"/>
    <property type="project" value="InterPro"/>
</dbReference>
<evidence type="ECO:0000256" key="3">
    <source>
        <dbReference type="ARBA" id="ARBA00022723"/>
    </source>
</evidence>
<feature type="binding site" description="covalent" evidence="6">
    <location>
        <position position="328"/>
    </location>
    <ligand>
        <name>heme c</name>
        <dbReference type="ChEBI" id="CHEBI:61717"/>
        <label>3</label>
    </ligand>
</feature>
<proteinExistence type="predicted"/>
<evidence type="ECO:0000256" key="5">
    <source>
        <dbReference type="ARBA" id="ARBA00023004"/>
    </source>
</evidence>
<name>A0A853GW45_9BURK</name>
<dbReference type="GO" id="GO:0005506">
    <property type="term" value="F:iron ion binding"/>
    <property type="evidence" value="ECO:0007669"/>
    <property type="project" value="InterPro"/>
</dbReference>
<feature type="binding site" description="axial binding residue" evidence="7">
    <location>
        <position position="63"/>
    </location>
    <ligand>
        <name>heme c</name>
        <dbReference type="ChEBI" id="CHEBI:61717"/>
        <label>1</label>
    </ligand>
    <ligandPart>
        <name>Fe</name>
        <dbReference type="ChEBI" id="CHEBI:18248"/>
    </ligandPart>
</feature>
<evidence type="ECO:0000256" key="2">
    <source>
        <dbReference type="ARBA" id="ARBA00022617"/>
    </source>
</evidence>
<reference evidence="9 10" key="1">
    <citation type="submission" date="2020-07" db="EMBL/GenBank/DDBJ databases">
        <title>Taxonomic revisions and descriptions of new bacterial species based on genomic comparisons in the high-G+C-content subgroup of the family Alcaligenaceae.</title>
        <authorList>
            <person name="Szabo A."/>
            <person name="Felfoldi T."/>
        </authorList>
    </citation>
    <scope>NUCLEOTIDE SEQUENCE [LARGE SCALE GENOMIC DNA]</scope>
    <source>
        <strain evidence="9 10">DSM 25667</strain>
    </source>
</reference>
<keyword evidence="4" id="KW-0249">Electron transport</keyword>
<feature type="binding site" description="covalent" evidence="6">
    <location>
        <position position="207"/>
    </location>
    <ligand>
        <name>heme c</name>
        <dbReference type="ChEBI" id="CHEBI:61717"/>
        <label>2</label>
    </ligand>
</feature>
<feature type="binding site" description="covalent" evidence="6">
    <location>
        <position position="204"/>
    </location>
    <ligand>
        <name>heme c</name>
        <dbReference type="ChEBI" id="CHEBI:61717"/>
        <label>2</label>
    </ligand>
</feature>
<evidence type="ECO:0000259" key="8">
    <source>
        <dbReference type="PROSITE" id="PS51007"/>
    </source>
</evidence>
<dbReference type="PANTHER" id="PTHR35008">
    <property type="entry name" value="BLL4482 PROTEIN-RELATED"/>
    <property type="match status" value="1"/>
</dbReference>
<evidence type="ECO:0000256" key="1">
    <source>
        <dbReference type="ARBA" id="ARBA00022448"/>
    </source>
</evidence>
<dbReference type="EMBL" id="JACCEV010000001">
    <property type="protein sequence ID" value="NYT84362.1"/>
    <property type="molecule type" value="Genomic_DNA"/>
</dbReference>
<keyword evidence="1" id="KW-0813">Transport</keyword>
<keyword evidence="5 7" id="KW-0408">Iron</keyword>
<keyword evidence="3 7" id="KW-0479">Metal-binding</keyword>
<dbReference type="InterPro" id="IPR009056">
    <property type="entry name" value="Cyt_c-like_dom"/>
</dbReference>
<dbReference type="Gene3D" id="1.10.760.10">
    <property type="entry name" value="Cytochrome c-like domain"/>
    <property type="match status" value="3"/>
</dbReference>
<dbReference type="Pfam" id="PF00034">
    <property type="entry name" value="Cytochrom_C"/>
    <property type="match status" value="2"/>
</dbReference>
<evidence type="ECO:0000256" key="7">
    <source>
        <dbReference type="PIRSR" id="PIRSR000018-51"/>
    </source>
</evidence>
<evidence type="ECO:0000313" key="9">
    <source>
        <dbReference type="EMBL" id="NYT84362.1"/>
    </source>
</evidence>
<dbReference type="InterPro" id="IPR051459">
    <property type="entry name" value="Cytochrome_c-type_DH"/>
</dbReference>
<protein>
    <submittedName>
        <fullName evidence="9">Cytochrome c</fullName>
    </submittedName>
</protein>
<evidence type="ECO:0000256" key="4">
    <source>
        <dbReference type="ARBA" id="ARBA00022982"/>
    </source>
</evidence>
<feature type="domain" description="Cytochrome c" evidence="8">
    <location>
        <begin position="189"/>
        <end position="296"/>
    </location>
</feature>
<dbReference type="Proteomes" id="UP000554144">
    <property type="component" value="Unassembled WGS sequence"/>
</dbReference>
<dbReference type="PIRSF" id="PIRSF000018">
    <property type="entry name" value="Mb_ADH_cyt_c"/>
    <property type="match status" value="1"/>
</dbReference>
<dbReference type="InterPro" id="IPR014353">
    <property type="entry name" value="Membr-bd_ADH_cyt_c"/>
</dbReference>
<dbReference type="SUPFAM" id="SSF46626">
    <property type="entry name" value="Cytochrome c"/>
    <property type="match status" value="3"/>
</dbReference>
<evidence type="ECO:0000313" key="10">
    <source>
        <dbReference type="Proteomes" id="UP000554144"/>
    </source>
</evidence>
<evidence type="ECO:0000256" key="6">
    <source>
        <dbReference type="PIRSR" id="PIRSR000018-50"/>
    </source>
</evidence>
<feature type="binding site" description="covalent" evidence="6">
    <location>
        <position position="62"/>
    </location>
    <ligand>
        <name>heme c</name>
        <dbReference type="ChEBI" id="CHEBI:61717"/>
        <label>1</label>
    </ligand>
</feature>
<feature type="binding site" description="axial binding residue" evidence="7">
    <location>
        <position position="329"/>
    </location>
    <ligand>
        <name>heme c</name>
        <dbReference type="ChEBI" id="CHEBI:61717"/>
        <label>3</label>
    </ligand>
    <ligandPart>
        <name>Fe</name>
        <dbReference type="ChEBI" id="CHEBI:18248"/>
    </ligandPart>
</feature>
<feature type="domain" description="Cytochrome c" evidence="8">
    <location>
        <begin position="312"/>
        <end position="402"/>
    </location>
</feature>
<dbReference type="AlphaFoldDB" id="A0A853GW45"/>
<dbReference type="RefSeq" id="WP_130038468.1">
    <property type="nucleotide sequence ID" value="NZ_JACCEV010000001.1"/>
</dbReference>
<dbReference type="InterPro" id="IPR008168">
    <property type="entry name" value="Cyt_C_IC"/>
</dbReference>
<keyword evidence="10" id="KW-1185">Reference proteome</keyword>
<feature type="binding site" description="covalent" evidence="6">
    <location>
        <position position="59"/>
    </location>
    <ligand>
        <name>heme c</name>
        <dbReference type="ChEBI" id="CHEBI:61717"/>
        <label>1</label>
    </ligand>
</feature>
<feature type="binding site" description="covalent" evidence="6">
    <location>
        <position position="325"/>
    </location>
    <ligand>
        <name>heme c</name>
        <dbReference type="ChEBI" id="CHEBI:61717"/>
        <label>3</label>
    </ligand>
</feature>
<dbReference type="GO" id="GO:0009055">
    <property type="term" value="F:electron transfer activity"/>
    <property type="evidence" value="ECO:0007669"/>
    <property type="project" value="InterPro"/>
</dbReference>
<dbReference type="InterPro" id="IPR036909">
    <property type="entry name" value="Cyt_c-like_dom_sf"/>
</dbReference>
<organism evidence="9 10">
    <name type="scientific">Pollutimonas harenae</name>
    <dbReference type="NCBI Taxonomy" id="657015"/>
    <lineage>
        <taxon>Bacteria</taxon>
        <taxon>Pseudomonadati</taxon>
        <taxon>Pseudomonadota</taxon>
        <taxon>Betaproteobacteria</taxon>
        <taxon>Burkholderiales</taxon>
        <taxon>Alcaligenaceae</taxon>
        <taxon>Pollutimonas</taxon>
    </lineage>
</organism>
<comment type="caution">
    <text evidence="9">The sequence shown here is derived from an EMBL/GenBank/DDBJ whole genome shotgun (WGS) entry which is preliminary data.</text>
</comment>
<accession>A0A853GW45</accession>